<evidence type="ECO:0000313" key="2">
    <source>
        <dbReference type="Proteomes" id="UP001229421"/>
    </source>
</evidence>
<keyword evidence="2" id="KW-1185">Reference proteome</keyword>
<evidence type="ECO:0000313" key="1">
    <source>
        <dbReference type="EMBL" id="KAK1428150.1"/>
    </source>
</evidence>
<reference evidence="1" key="1">
    <citation type="journal article" date="2023" name="bioRxiv">
        <title>Improved chromosome-level genome assembly for marigold (Tagetes erecta).</title>
        <authorList>
            <person name="Jiang F."/>
            <person name="Yuan L."/>
            <person name="Wang S."/>
            <person name="Wang H."/>
            <person name="Xu D."/>
            <person name="Wang A."/>
            <person name="Fan W."/>
        </authorList>
    </citation>
    <scope>NUCLEOTIDE SEQUENCE</scope>
    <source>
        <strain evidence="1">WSJ</strain>
        <tissue evidence="1">Leaf</tissue>
    </source>
</reference>
<sequence>MISYNNKMYKGVKRYWRRRGYRRLSPATATTNELRSSNRKTWSWKIRMPRRLKIKLRFKFNPKKFIARVQDAYVRMMMRVANLPAVSSGAIAGYGGGDIGQFGMRAVKEYDEKMIIQMYNSLVMRQPHLMALDVEPPLVWSR</sequence>
<gene>
    <name evidence="1" type="ORF">QVD17_16978</name>
</gene>
<dbReference type="PANTHER" id="PTHR33702:SF19">
    <property type="entry name" value="BINDING PROTEIN"/>
    <property type="match status" value="1"/>
</dbReference>
<organism evidence="1 2">
    <name type="scientific">Tagetes erecta</name>
    <name type="common">African marigold</name>
    <dbReference type="NCBI Taxonomy" id="13708"/>
    <lineage>
        <taxon>Eukaryota</taxon>
        <taxon>Viridiplantae</taxon>
        <taxon>Streptophyta</taxon>
        <taxon>Embryophyta</taxon>
        <taxon>Tracheophyta</taxon>
        <taxon>Spermatophyta</taxon>
        <taxon>Magnoliopsida</taxon>
        <taxon>eudicotyledons</taxon>
        <taxon>Gunneridae</taxon>
        <taxon>Pentapetalae</taxon>
        <taxon>asterids</taxon>
        <taxon>campanulids</taxon>
        <taxon>Asterales</taxon>
        <taxon>Asteraceae</taxon>
        <taxon>Asteroideae</taxon>
        <taxon>Heliantheae alliance</taxon>
        <taxon>Tageteae</taxon>
        <taxon>Tagetes</taxon>
    </lineage>
</organism>
<dbReference type="AlphaFoldDB" id="A0AAD8KRH8"/>
<accession>A0AAD8KRH8</accession>
<comment type="caution">
    <text evidence="1">The sequence shown here is derived from an EMBL/GenBank/DDBJ whole genome shotgun (WGS) entry which is preliminary data.</text>
</comment>
<dbReference type="Proteomes" id="UP001229421">
    <property type="component" value="Unassembled WGS sequence"/>
</dbReference>
<dbReference type="EMBL" id="JAUHHV010000004">
    <property type="protein sequence ID" value="KAK1428150.1"/>
    <property type="molecule type" value="Genomic_DNA"/>
</dbReference>
<name>A0AAD8KRH8_TARER</name>
<dbReference type="PANTHER" id="PTHR33702">
    <property type="entry name" value="BNAA09G40010D PROTEIN"/>
    <property type="match status" value="1"/>
</dbReference>
<protein>
    <submittedName>
        <fullName evidence="1">Uncharacterized protein</fullName>
    </submittedName>
</protein>
<proteinExistence type="predicted"/>